<feature type="signal peptide" evidence="1">
    <location>
        <begin position="1"/>
        <end position="15"/>
    </location>
</feature>
<feature type="chain" id="PRO_5015188587" evidence="1">
    <location>
        <begin position="16"/>
        <end position="69"/>
    </location>
</feature>
<name>A0A2P2JL82_RHIMU</name>
<dbReference type="EMBL" id="GGEC01013757">
    <property type="protein sequence ID" value="MBW94240.1"/>
    <property type="molecule type" value="Transcribed_RNA"/>
</dbReference>
<evidence type="ECO:0000313" key="2">
    <source>
        <dbReference type="EMBL" id="MBW94240.1"/>
    </source>
</evidence>
<sequence>MMLVLFSFGPQNALTLLLISLSAFKSRMPEALAKLAQYLTFLLEVEKNNSRERTIHKDTAVMALSNENI</sequence>
<accession>A0A2P2JL82</accession>
<keyword evidence="1" id="KW-0732">Signal</keyword>
<organism evidence="2">
    <name type="scientific">Rhizophora mucronata</name>
    <name type="common">Asiatic mangrove</name>
    <dbReference type="NCBI Taxonomy" id="61149"/>
    <lineage>
        <taxon>Eukaryota</taxon>
        <taxon>Viridiplantae</taxon>
        <taxon>Streptophyta</taxon>
        <taxon>Embryophyta</taxon>
        <taxon>Tracheophyta</taxon>
        <taxon>Spermatophyta</taxon>
        <taxon>Magnoliopsida</taxon>
        <taxon>eudicotyledons</taxon>
        <taxon>Gunneridae</taxon>
        <taxon>Pentapetalae</taxon>
        <taxon>rosids</taxon>
        <taxon>fabids</taxon>
        <taxon>Malpighiales</taxon>
        <taxon>Rhizophoraceae</taxon>
        <taxon>Rhizophora</taxon>
    </lineage>
</organism>
<evidence type="ECO:0000256" key="1">
    <source>
        <dbReference type="SAM" id="SignalP"/>
    </source>
</evidence>
<protein>
    <submittedName>
        <fullName evidence="2">Protein TOPLESS isoform X2</fullName>
    </submittedName>
</protein>
<dbReference type="AlphaFoldDB" id="A0A2P2JL82"/>
<proteinExistence type="predicted"/>
<reference evidence="2" key="1">
    <citation type="submission" date="2018-02" db="EMBL/GenBank/DDBJ databases">
        <title>Rhizophora mucronata_Transcriptome.</title>
        <authorList>
            <person name="Meera S.P."/>
            <person name="Sreeshan A."/>
            <person name="Augustine A."/>
        </authorList>
    </citation>
    <scope>NUCLEOTIDE SEQUENCE</scope>
    <source>
        <tissue evidence="2">Leaf</tissue>
    </source>
</reference>